<dbReference type="InterPro" id="IPR029278">
    <property type="entry name" value="Imm26"/>
</dbReference>
<gene>
    <name evidence="1" type="ORF">ETX26_08085</name>
</gene>
<evidence type="ECO:0000313" key="1">
    <source>
        <dbReference type="EMBL" id="RXZ63902.1"/>
    </source>
</evidence>
<organism evidence="1 2">
    <name type="scientific">Pelagerythrobacter rhizovicinus</name>
    <dbReference type="NCBI Taxonomy" id="2268576"/>
    <lineage>
        <taxon>Bacteria</taxon>
        <taxon>Pseudomonadati</taxon>
        <taxon>Pseudomonadota</taxon>
        <taxon>Alphaproteobacteria</taxon>
        <taxon>Sphingomonadales</taxon>
        <taxon>Erythrobacteraceae</taxon>
        <taxon>Pelagerythrobacter</taxon>
    </lineage>
</organism>
<evidence type="ECO:0000313" key="2">
    <source>
        <dbReference type="Proteomes" id="UP000293623"/>
    </source>
</evidence>
<sequence length="173" mass="19587">MSGKGNSGVWPVLKPPARRRRIPGQIVEIALGQGKKSYARVLKEPLFAFYDKIFDASDNPNTENVVQLPIAFKINVMNSSVTSGRWHIIGRIDLTPDLEKVPSFCKQDIVTGELFIYQEVPELAPDYERPATAEECKGLEAAAVWDAEHVEDRLRDHFAGQPNEWVEQLRPRF</sequence>
<name>A0A4Q2KKD8_9SPHN</name>
<dbReference type="Proteomes" id="UP000293623">
    <property type="component" value="Unassembled WGS sequence"/>
</dbReference>
<reference evidence="1 2" key="1">
    <citation type="submission" date="2019-01" db="EMBL/GenBank/DDBJ databases">
        <title>Altererythrobacter rhizovicinus sp. nov., isolated from the rhizosphere soil of Haloxylon ammodendron.</title>
        <authorList>
            <person name="Li H.-P."/>
            <person name="Gou J.-Y."/>
            <person name="Yao D."/>
            <person name="Han Q.-Q."/>
            <person name="Shao K.-Z."/>
            <person name="Zhao Q."/>
            <person name="Zhang J.-L."/>
        </authorList>
    </citation>
    <scope>NUCLEOTIDE SEQUENCE [LARGE SCALE GENOMIC DNA]</scope>
    <source>
        <strain evidence="1 2">AY-3R</strain>
    </source>
</reference>
<accession>A0A4Q2KKD8</accession>
<evidence type="ECO:0008006" key="3">
    <source>
        <dbReference type="Google" id="ProtNLM"/>
    </source>
</evidence>
<dbReference type="OrthoDB" id="3523981at2"/>
<comment type="caution">
    <text evidence="1">The sequence shown here is derived from an EMBL/GenBank/DDBJ whole genome shotgun (WGS) entry which is preliminary data.</text>
</comment>
<keyword evidence="2" id="KW-1185">Reference proteome</keyword>
<proteinExistence type="predicted"/>
<protein>
    <recommendedName>
        <fullName evidence="3">Immunity protein 26 of polymorphic toxin system</fullName>
    </recommendedName>
</protein>
<dbReference type="AlphaFoldDB" id="A0A4Q2KKD8"/>
<dbReference type="Pfam" id="PF15428">
    <property type="entry name" value="Imm26"/>
    <property type="match status" value="1"/>
</dbReference>
<dbReference type="EMBL" id="SDPV01000002">
    <property type="protein sequence ID" value="RXZ63902.1"/>
    <property type="molecule type" value="Genomic_DNA"/>
</dbReference>